<evidence type="ECO:0000313" key="3">
    <source>
        <dbReference type="EMBL" id="QZT33786.1"/>
    </source>
</evidence>
<feature type="transmembrane region" description="Helical" evidence="1">
    <location>
        <begin position="45"/>
        <end position="70"/>
    </location>
</feature>
<feature type="transmembrane region" description="Helical" evidence="1">
    <location>
        <begin position="131"/>
        <end position="155"/>
    </location>
</feature>
<dbReference type="OrthoDB" id="2182676at2"/>
<feature type="transmembrane region" description="Helical" evidence="1">
    <location>
        <begin position="100"/>
        <end position="119"/>
    </location>
</feature>
<organism evidence="2 4">
    <name type="scientific">Caldalkalibacillus thermarum (strain TA2.A1)</name>
    <dbReference type="NCBI Taxonomy" id="986075"/>
    <lineage>
        <taxon>Bacteria</taxon>
        <taxon>Bacillati</taxon>
        <taxon>Bacillota</taxon>
        <taxon>Bacilli</taxon>
        <taxon>Bacillales</taxon>
        <taxon>Bacillaceae</taxon>
        <taxon>Caldalkalibacillus</taxon>
    </lineage>
</organism>
<dbReference type="Pfam" id="PF04854">
    <property type="entry name" value="DUF624"/>
    <property type="match status" value="1"/>
</dbReference>
<dbReference type="Proteomes" id="UP000825179">
    <property type="component" value="Chromosome"/>
</dbReference>
<sequence length="225" mass="25699">MIARGTVCRKSANSERNGGMIEMRGITGGIYAVCEWIMRLAYLNILWIVFTLLGGIILGIAPATTAMFTITRKWVRGEYYISLFSAFIDAYKKEFKNANLLFLILLSTGMILTIDLWFFKTMDGGVNPLLYYLTIFLLINYSIMTLYVFPVFVHYDLKLLQYFKHAWIIGIASPVQTALMGVCLVVMCLAIMLKPVIFPFMSVAPLSWVMMKLAYRTFKNIENRA</sequence>
<feature type="transmembrane region" description="Helical" evidence="1">
    <location>
        <begin position="198"/>
        <end position="215"/>
    </location>
</feature>
<evidence type="ECO:0000256" key="1">
    <source>
        <dbReference type="SAM" id="Phobius"/>
    </source>
</evidence>
<keyword evidence="5" id="KW-1185">Reference proteome</keyword>
<evidence type="ECO:0000313" key="2">
    <source>
        <dbReference type="EMBL" id="EGL81480.1"/>
    </source>
</evidence>
<dbReference type="EMBL" id="AFCE01000165">
    <property type="protein sequence ID" value="EGL81480.1"/>
    <property type="molecule type" value="Genomic_DNA"/>
</dbReference>
<reference evidence="3" key="3">
    <citation type="submission" date="2021-08" db="EMBL/GenBank/DDBJ databases">
        <authorList>
            <person name="de Jong S."/>
            <person name="van den Broek M."/>
            <person name="Merkel A."/>
            <person name="de la Torre Cortes P."/>
            <person name="Kalamorz F."/>
            <person name="Cook G."/>
            <person name="van Loosdrecht M."/>
            <person name="McMillan D."/>
        </authorList>
    </citation>
    <scope>NUCLEOTIDE SEQUENCE</scope>
    <source>
        <strain evidence="3">TA2.A1</strain>
    </source>
</reference>
<reference evidence="2 4" key="1">
    <citation type="journal article" date="2011" name="J. Bacteriol.">
        <title>Draft genome sequence of the thermoalkaliphilic Caldalkalibacillus thermarum strain TA2.A1.</title>
        <authorList>
            <person name="Kalamorz F."/>
            <person name="Keis S."/>
            <person name="McMillan D.G."/>
            <person name="Olsson K."/>
            <person name="Stanton J.A."/>
            <person name="Stockwell P."/>
            <person name="Black M.A."/>
            <person name="Klingeman D.M."/>
            <person name="Land M.L."/>
            <person name="Han C.S."/>
            <person name="Martin S.L."/>
            <person name="Becher S.A."/>
            <person name="Peddie C.J."/>
            <person name="Morgan H.W."/>
            <person name="Matthies D."/>
            <person name="Preiss L."/>
            <person name="Meier T."/>
            <person name="Brown S.D."/>
            <person name="Cook G.M."/>
        </authorList>
    </citation>
    <scope>NUCLEOTIDE SEQUENCE [LARGE SCALE GENOMIC DNA]</scope>
    <source>
        <strain evidence="2 4">TA2.A1</strain>
    </source>
</reference>
<evidence type="ECO:0000313" key="5">
    <source>
        <dbReference type="Proteomes" id="UP000825179"/>
    </source>
</evidence>
<keyword evidence="1" id="KW-0812">Transmembrane</keyword>
<name>F5LAU1_CALTT</name>
<keyword evidence="1" id="KW-0472">Membrane</keyword>
<dbReference type="AlphaFoldDB" id="F5LAU1"/>
<dbReference type="InterPro" id="IPR006938">
    <property type="entry name" value="DUF624"/>
</dbReference>
<dbReference type="KEGG" id="cthu:HUR95_16485"/>
<keyword evidence="1" id="KW-1133">Transmembrane helix</keyword>
<dbReference type="EMBL" id="CP082237">
    <property type="protein sequence ID" value="QZT33786.1"/>
    <property type="molecule type" value="Genomic_DNA"/>
</dbReference>
<evidence type="ECO:0000313" key="4">
    <source>
        <dbReference type="Proteomes" id="UP000010716"/>
    </source>
</evidence>
<dbReference type="eggNOG" id="COG5578">
    <property type="taxonomic scope" value="Bacteria"/>
</dbReference>
<proteinExistence type="predicted"/>
<dbReference type="RefSeq" id="WP_007506397.1">
    <property type="nucleotide sequence ID" value="NZ_AFCE01000165.1"/>
</dbReference>
<feature type="transmembrane region" description="Helical" evidence="1">
    <location>
        <begin position="167"/>
        <end position="192"/>
    </location>
</feature>
<gene>
    <name evidence="2" type="ORF">CathTA2_3026</name>
    <name evidence="3" type="ORF">HUR95_16485</name>
</gene>
<reference evidence="3 5" key="2">
    <citation type="journal article" date="2020" name="Extremophiles">
        <title>Genomic analysis of Caldalkalibacillus thermarum TA2.A1 reveals aerobic alkaliphilic metabolism and evolutionary hallmarks linking alkaliphilic bacteria and plant life.</title>
        <authorList>
            <person name="de Jong S.I."/>
            <person name="van den Broek M.A."/>
            <person name="Merkel A.Y."/>
            <person name="de la Torre Cortes P."/>
            <person name="Kalamorz F."/>
            <person name="Cook G.M."/>
            <person name="van Loosdrecht M.C.M."/>
            <person name="McMillan D.G.G."/>
        </authorList>
    </citation>
    <scope>NUCLEOTIDE SEQUENCE [LARGE SCALE GENOMIC DNA]</scope>
    <source>
        <strain evidence="3 5">TA2.A1</strain>
    </source>
</reference>
<accession>F5LAU1</accession>
<dbReference type="Proteomes" id="UP000010716">
    <property type="component" value="Unassembled WGS sequence"/>
</dbReference>
<protein>
    <submittedName>
        <fullName evidence="3">YesL family protein</fullName>
    </submittedName>
</protein>